<proteinExistence type="predicted"/>
<dbReference type="EMBL" id="RCOS01000066">
    <property type="protein sequence ID" value="RSN75949.1"/>
    <property type="molecule type" value="Genomic_DNA"/>
</dbReference>
<dbReference type="RefSeq" id="WP_125670987.1">
    <property type="nucleotide sequence ID" value="NZ_RCOS01000066.1"/>
</dbReference>
<organism evidence="1 2">
    <name type="scientific">Candidatus Methanodesulfokora washburnensis</name>
    <dbReference type="NCBI Taxonomy" id="2478471"/>
    <lineage>
        <taxon>Archaea</taxon>
        <taxon>Thermoproteota</taxon>
        <taxon>Candidatus Korarchaeia</taxon>
        <taxon>Candidatus Korarchaeia incertae sedis</taxon>
        <taxon>Candidatus Methanodesulfokora</taxon>
    </lineage>
</organism>
<dbReference type="AlphaFoldDB" id="A0A3R9QGH4"/>
<dbReference type="OrthoDB" id="168528at2157"/>
<comment type="caution">
    <text evidence="1">The sequence shown here is derived from an EMBL/GenBank/DDBJ whole genome shotgun (WGS) entry which is preliminary data.</text>
</comment>
<reference evidence="1 2" key="1">
    <citation type="submission" date="2018-10" db="EMBL/GenBank/DDBJ databases">
        <title>Co-occurring genomic capacity for anaerobic methane metabolism and dissimilatory sulfite reduction discovered in the Korarchaeota.</title>
        <authorList>
            <person name="Mckay L.J."/>
            <person name="Dlakic M."/>
            <person name="Fields M.W."/>
            <person name="Delmont T.O."/>
            <person name="Eren A.M."/>
            <person name="Jay Z.J."/>
            <person name="Klingelsmith K.B."/>
            <person name="Rusch D.B."/>
            <person name="Inskeep W.P."/>
        </authorList>
    </citation>
    <scope>NUCLEOTIDE SEQUENCE [LARGE SCALE GENOMIC DNA]</scope>
    <source>
        <strain evidence="1 2">MDKW</strain>
    </source>
</reference>
<gene>
    <name evidence="1" type="ORF">D6D85_05280</name>
</gene>
<dbReference type="Proteomes" id="UP000277582">
    <property type="component" value="Unassembled WGS sequence"/>
</dbReference>
<keyword evidence="2" id="KW-1185">Reference proteome</keyword>
<accession>A0A3R9QGH4</accession>
<evidence type="ECO:0000313" key="1">
    <source>
        <dbReference type="EMBL" id="RSN75949.1"/>
    </source>
</evidence>
<protein>
    <submittedName>
        <fullName evidence="1">Uncharacterized protein</fullName>
    </submittedName>
</protein>
<sequence length="130" mass="15414">MSSESLMKARKTIKAKILELRKGKEELLKREYENFQRYLHGDKSVLLYSATRQQAERLLRRLKGKLKPNKEYPMILRRDIYRANTKLTPYWLKIPIYGVKGGINVPIKTHEPITEDMICREAKILRRNGE</sequence>
<name>A0A3R9QGH4_9CREN</name>
<evidence type="ECO:0000313" key="2">
    <source>
        <dbReference type="Proteomes" id="UP000277582"/>
    </source>
</evidence>